<dbReference type="RefSeq" id="WP_132007521.1">
    <property type="nucleotide sequence ID" value="NZ_JBHUNN010000002.1"/>
</dbReference>
<dbReference type="AlphaFoldDB" id="A0A4R2GQZ6"/>
<evidence type="ECO:0000313" key="3">
    <source>
        <dbReference type="Proteomes" id="UP000294881"/>
    </source>
</evidence>
<keyword evidence="1" id="KW-0812">Transmembrane</keyword>
<organism evidence="2 3">
    <name type="scientific">Camelimonas lactis</name>
    <dbReference type="NCBI Taxonomy" id="659006"/>
    <lineage>
        <taxon>Bacteria</taxon>
        <taxon>Pseudomonadati</taxon>
        <taxon>Pseudomonadota</taxon>
        <taxon>Alphaproteobacteria</taxon>
        <taxon>Hyphomicrobiales</taxon>
        <taxon>Chelatococcaceae</taxon>
        <taxon>Camelimonas</taxon>
    </lineage>
</organism>
<accession>A0A4R2GQZ6</accession>
<proteinExistence type="predicted"/>
<keyword evidence="1" id="KW-1133">Transmembrane helix</keyword>
<gene>
    <name evidence="2" type="ORF">EV666_10960</name>
</gene>
<keyword evidence="3" id="KW-1185">Reference proteome</keyword>
<evidence type="ECO:0000256" key="1">
    <source>
        <dbReference type="SAM" id="Phobius"/>
    </source>
</evidence>
<sequence length="90" mass="9487">MSKVVLSDAMYMFFEYFAGFDGQEVTLTKDDVIGLTSAFGEMADYALELETAAASARASSARAALAASAITIGGNIIMFPIMPRQPLPAA</sequence>
<evidence type="ECO:0000313" key="2">
    <source>
        <dbReference type="EMBL" id="TCO12413.1"/>
    </source>
</evidence>
<dbReference type="EMBL" id="SLWL01000009">
    <property type="protein sequence ID" value="TCO12413.1"/>
    <property type="molecule type" value="Genomic_DNA"/>
</dbReference>
<comment type="caution">
    <text evidence="2">The sequence shown here is derived from an EMBL/GenBank/DDBJ whole genome shotgun (WGS) entry which is preliminary data.</text>
</comment>
<feature type="transmembrane region" description="Helical" evidence="1">
    <location>
        <begin position="63"/>
        <end position="82"/>
    </location>
</feature>
<keyword evidence="1" id="KW-0472">Membrane</keyword>
<protein>
    <submittedName>
        <fullName evidence="2">Uncharacterized protein</fullName>
    </submittedName>
</protein>
<reference evidence="2 3" key="1">
    <citation type="submission" date="2019-03" db="EMBL/GenBank/DDBJ databases">
        <title>Genomic Encyclopedia of Type Strains, Phase IV (KMG-IV): sequencing the most valuable type-strain genomes for metagenomic binning, comparative biology and taxonomic classification.</title>
        <authorList>
            <person name="Goeker M."/>
        </authorList>
    </citation>
    <scope>NUCLEOTIDE SEQUENCE [LARGE SCALE GENOMIC DNA]</scope>
    <source>
        <strain evidence="2 3">DSM 22958</strain>
    </source>
</reference>
<name>A0A4R2GQZ6_9HYPH</name>
<dbReference type="Proteomes" id="UP000294881">
    <property type="component" value="Unassembled WGS sequence"/>
</dbReference>